<gene>
    <name evidence="2" type="ORF">A9D12_04045</name>
</gene>
<evidence type="ECO:0000256" key="1">
    <source>
        <dbReference type="SAM" id="Phobius"/>
    </source>
</evidence>
<dbReference type="EMBL" id="CP016033">
    <property type="protein sequence ID" value="ANK12250.1"/>
    <property type="molecule type" value="Genomic_DNA"/>
</dbReference>
<feature type="transmembrane region" description="Helical" evidence="1">
    <location>
        <begin position="121"/>
        <end position="143"/>
    </location>
</feature>
<feature type="transmembrane region" description="Helical" evidence="1">
    <location>
        <begin position="351"/>
        <end position="369"/>
    </location>
</feature>
<sequence>MRIGGGWRRFAVLAAVFAVLATLRGAWLLHAHSLNSIDGALQTWFAADHLARGEALGSAFQSYLGITMVLALLPIFAAGGKTLFASTLGAYVLVLLAAFACCYACVWLIRPIAPRARWQAALVLLAVFYYAGPLVGQASGIAWPATLDPGVSLRPLRGALPFFVLPFYVVLVRRVRRRGRALAGFPLGLVAGAGLLWSNDAGIPLVIAMTLALALALWPKRALLAKTLAAFGLGVMLSAGAILLAVTHGRPGPWLAYNFRDVAGDQFWFFAPWDRTTRILGPADLHHILTHADPLSALALVLLAVCVAFVAVQCLRGKVSPVRGGSFVLLGAGLLGTAVLPQIGGHVGAEYNGIVFVLGMCAPLIVAPARLWRQAGRPARLIGPGALMVLAGLAAVAMTGAETARLVRSPEWSARTVYDPALGFHVTPDYAADLAAMRRLAAAWDAAGVPQNRRLLSVYTSPLDIAAGTRSPADVGSLIHALGPAKRAAFTALVARRAVDAVTTIAPDYSGWEGWLTRADWPFFRALRANYTPIARNDQQVLWVRSAAASPAEAPATCRVTGRAAGRLTLAISAASEGPATVRVTRQPPFATGRAAMLTVVEDSPDTAPSDQGRWAGFPRYGIANAPALELLAPVALGRVTTLTLETLGGSAIGDATCTATVGAAIDLVTLPALPDGIARHLVRRAP</sequence>
<feature type="transmembrane region" description="Helical" evidence="1">
    <location>
        <begin position="327"/>
        <end position="345"/>
    </location>
</feature>
<dbReference type="AlphaFoldDB" id="A0A192D2B3"/>
<dbReference type="STRING" id="1112.A9D12_04045"/>
<name>A0A192D2B3_9SPHN</name>
<proteinExistence type="predicted"/>
<feature type="transmembrane region" description="Helical" evidence="1">
    <location>
        <begin position="295"/>
        <end position="315"/>
    </location>
</feature>
<dbReference type="Proteomes" id="UP000078263">
    <property type="component" value="Chromosome"/>
</dbReference>
<feature type="transmembrane region" description="Helical" evidence="1">
    <location>
        <begin position="381"/>
        <end position="401"/>
    </location>
</feature>
<feature type="transmembrane region" description="Helical" evidence="1">
    <location>
        <begin position="179"/>
        <end position="197"/>
    </location>
</feature>
<keyword evidence="3" id="KW-1185">Reference proteome</keyword>
<keyword evidence="1" id="KW-0812">Transmembrane</keyword>
<accession>A0A192D2B3</accession>
<feature type="transmembrane region" description="Helical" evidence="1">
    <location>
        <begin position="203"/>
        <end position="219"/>
    </location>
</feature>
<keyword evidence="1" id="KW-1133">Transmembrane helix</keyword>
<evidence type="ECO:0000313" key="3">
    <source>
        <dbReference type="Proteomes" id="UP000078263"/>
    </source>
</evidence>
<organism evidence="2 3">
    <name type="scientific">Erythrobacter neustonensis</name>
    <dbReference type="NCBI Taxonomy" id="1112"/>
    <lineage>
        <taxon>Bacteria</taxon>
        <taxon>Pseudomonadati</taxon>
        <taxon>Pseudomonadota</taxon>
        <taxon>Alphaproteobacteria</taxon>
        <taxon>Sphingomonadales</taxon>
        <taxon>Erythrobacteraceae</taxon>
        <taxon>Erythrobacter/Porphyrobacter group</taxon>
        <taxon>Erythrobacter</taxon>
    </lineage>
</organism>
<feature type="transmembrane region" description="Helical" evidence="1">
    <location>
        <begin position="155"/>
        <end position="172"/>
    </location>
</feature>
<dbReference type="KEGG" id="pns:A9D12_04045"/>
<protein>
    <submittedName>
        <fullName evidence="2">Uncharacterized protein</fullName>
    </submittedName>
</protein>
<evidence type="ECO:0000313" key="2">
    <source>
        <dbReference type="EMBL" id="ANK12250.1"/>
    </source>
</evidence>
<feature type="transmembrane region" description="Helical" evidence="1">
    <location>
        <begin position="88"/>
        <end position="109"/>
    </location>
</feature>
<keyword evidence="1" id="KW-0472">Membrane</keyword>
<feature type="transmembrane region" description="Helical" evidence="1">
    <location>
        <begin position="228"/>
        <end position="247"/>
    </location>
</feature>
<reference evidence="2 3" key="1">
    <citation type="submission" date="2016-05" db="EMBL/GenBank/DDBJ databases">
        <title>Compelete Genome Sequence of Bacteriochlorophyll-Synthesizing Bacterium Porphyrobacter neustonensis DSM 9434.</title>
        <authorList>
            <person name="Shi X.-L."/>
            <person name="Wu Y.-H."/>
            <person name="Cheng H."/>
            <person name="Xu L."/>
            <person name="Zhang X.-Q."/>
            <person name="Wang C.-S."/>
            <person name="Xu X.-W."/>
        </authorList>
    </citation>
    <scope>NUCLEOTIDE SEQUENCE [LARGE SCALE GENOMIC DNA]</scope>
    <source>
        <strain evidence="2 3">DSM 9434</strain>
    </source>
</reference>